<keyword evidence="13 14" id="KW-0326">Glycosidase</keyword>
<dbReference type="Gene3D" id="1.10.340.30">
    <property type="entry name" value="Hypothetical protein, domain 2"/>
    <property type="match status" value="1"/>
</dbReference>
<dbReference type="OrthoDB" id="9802365at2"/>
<comment type="catalytic activity">
    <reaction evidence="1 14">
        <text>Hydrolyzes free adenine bases from 7,8-dihydro-8-oxoguanine:adenine mismatched double-stranded DNA, leaving an apurinic site.</text>
        <dbReference type="EC" id="3.2.2.31"/>
    </reaction>
</comment>
<evidence type="ECO:0000313" key="17">
    <source>
        <dbReference type="Proteomes" id="UP000252081"/>
    </source>
</evidence>
<dbReference type="InterPro" id="IPR000445">
    <property type="entry name" value="HhH_motif"/>
</dbReference>
<dbReference type="GO" id="GO:0046872">
    <property type="term" value="F:metal ion binding"/>
    <property type="evidence" value="ECO:0007669"/>
    <property type="project" value="UniProtKB-UniRule"/>
</dbReference>
<dbReference type="GO" id="GO:0035485">
    <property type="term" value="F:adenine/guanine mispair binding"/>
    <property type="evidence" value="ECO:0007669"/>
    <property type="project" value="TreeGrafter"/>
</dbReference>
<dbReference type="CDD" id="cd00056">
    <property type="entry name" value="ENDO3c"/>
    <property type="match status" value="1"/>
</dbReference>
<keyword evidence="17" id="KW-1185">Reference proteome</keyword>
<dbReference type="Gene3D" id="3.90.79.10">
    <property type="entry name" value="Nucleoside Triphosphate Pyrophosphohydrolase"/>
    <property type="match status" value="1"/>
</dbReference>
<keyword evidence="8 14" id="KW-0227">DNA damage</keyword>
<dbReference type="InterPro" id="IPR011257">
    <property type="entry name" value="DNA_glycosylase"/>
</dbReference>
<keyword evidence="6" id="KW-0004">4Fe-4S</keyword>
<comment type="similarity">
    <text evidence="3 14">Belongs to the Nth/MutY family.</text>
</comment>
<dbReference type="Proteomes" id="UP000252081">
    <property type="component" value="Unassembled WGS sequence"/>
</dbReference>
<evidence type="ECO:0000256" key="1">
    <source>
        <dbReference type="ARBA" id="ARBA00000843"/>
    </source>
</evidence>
<evidence type="ECO:0000256" key="12">
    <source>
        <dbReference type="ARBA" id="ARBA00023204"/>
    </source>
</evidence>
<gene>
    <name evidence="16" type="primary">mutY</name>
    <name evidence="16" type="ORF">DRW42_12205</name>
</gene>
<evidence type="ECO:0000256" key="11">
    <source>
        <dbReference type="ARBA" id="ARBA00023014"/>
    </source>
</evidence>
<keyword evidence="7" id="KW-0479">Metal-binding</keyword>
<sequence length="353" mass="40979">MTFQKELINWYLQNKRDLPWRHTKDAYTIWLSEVILQQTRVEQGLPYFNKFLENFPTVGDFASATEAKVLKLWQGLGYYSRGRNMHATAQIVVKDYHGIFPNLHDELIKLKGIGEYTAAAISSFSSGEARAVVDGNVFRVLARYYGINTAINSPAGKKEFYTLANELLYQEDPALYNQAIMEFGAMQCKPKSPNCGICPLNQTCYALNNKVVNELPVKLKKATQKHRYINYFVCFEDGQVLVRERQAGDVWQHLYDFPSLETLTDEGENTKSFIDQVKITYGNDAHFELISTKKHILTHQIIHVRFFALKNYIFNFSKQKELNWVSLDKLDELPQPKVIHDFVQDYFLKDRME</sequence>
<evidence type="ECO:0000256" key="3">
    <source>
        <dbReference type="ARBA" id="ARBA00008343"/>
    </source>
</evidence>
<keyword evidence="12" id="KW-0234">DNA repair</keyword>
<evidence type="ECO:0000256" key="13">
    <source>
        <dbReference type="ARBA" id="ARBA00023295"/>
    </source>
</evidence>
<dbReference type="RefSeq" id="WP_113949099.1">
    <property type="nucleotide sequence ID" value="NZ_QNQU01000009.1"/>
</dbReference>
<dbReference type="CDD" id="cd03431">
    <property type="entry name" value="NUDIX_DNA_Glycosylase_C-MutY"/>
    <property type="match status" value="1"/>
</dbReference>
<dbReference type="EC" id="3.2.2.31" evidence="4 14"/>
<evidence type="ECO:0000313" key="16">
    <source>
        <dbReference type="EMBL" id="RBQ06981.1"/>
    </source>
</evidence>
<keyword evidence="9" id="KW-0378">Hydrolase</keyword>
<evidence type="ECO:0000256" key="5">
    <source>
        <dbReference type="ARBA" id="ARBA00022023"/>
    </source>
</evidence>
<evidence type="ECO:0000259" key="15">
    <source>
        <dbReference type="SMART" id="SM00478"/>
    </source>
</evidence>
<evidence type="ECO:0000256" key="8">
    <source>
        <dbReference type="ARBA" id="ARBA00022763"/>
    </source>
</evidence>
<dbReference type="InterPro" id="IPR005760">
    <property type="entry name" value="A/G_AdeGlyc_MutY"/>
</dbReference>
<dbReference type="InterPro" id="IPR044298">
    <property type="entry name" value="MIG/MutY"/>
</dbReference>
<evidence type="ECO:0000256" key="10">
    <source>
        <dbReference type="ARBA" id="ARBA00023004"/>
    </source>
</evidence>
<keyword evidence="10 14" id="KW-0408">Iron</keyword>
<feature type="domain" description="HhH-GPD" evidence="15">
    <location>
        <begin position="35"/>
        <end position="186"/>
    </location>
</feature>
<dbReference type="SUPFAM" id="SSF48150">
    <property type="entry name" value="DNA-glycosylase"/>
    <property type="match status" value="1"/>
</dbReference>
<organism evidence="16 17">
    <name type="scientific">Pedobacter miscanthi</name>
    <dbReference type="NCBI Taxonomy" id="2259170"/>
    <lineage>
        <taxon>Bacteria</taxon>
        <taxon>Pseudomonadati</taxon>
        <taxon>Bacteroidota</taxon>
        <taxon>Sphingobacteriia</taxon>
        <taxon>Sphingobacteriales</taxon>
        <taxon>Sphingobacteriaceae</taxon>
        <taxon>Pedobacter</taxon>
    </lineage>
</organism>
<dbReference type="Pfam" id="PF10576">
    <property type="entry name" value="EndIII_4Fe-2S"/>
    <property type="match status" value="1"/>
</dbReference>
<dbReference type="GO" id="GO:0006298">
    <property type="term" value="P:mismatch repair"/>
    <property type="evidence" value="ECO:0007669"/>
    <property type="project" value="TreeGrafter"/>
</dbReference>
<proteinExistence type="inferred from homology"/>
<dbReference type="PANTHER" id="PTHR42944:SF1">
    <property type="entry name" value="ADENINE DNA GLYCOSYLASE"/>
    <property type="match status" value="1"/>
</dbReference>
<comment type="cofactor">
    <cofactor evidence="14">
        <name>[4Fe-4S] cluster</name>
        <dbReference type="ChEBI" id="CHEBI:49883"/>
    </cofactor>
    <text evidence="14">Binds 1 [4Fe-4S] cluster.</text>
</comment>
<keyword evidence="11" id="KW-0411">Iron-sulfur</keyword>
<dbReference type="InterPro" id="IPR003265">
    <property type="entry name" value="HhH-GPD_domain"/>
</dbReference>
<dbReference type="SMART" id="SM00478">
    <property type="entry name" value="ENDO3c"/>
    <property type="match status" value="1"/>
</dbReference>
<dbReference type="InterPro" id="IPR015797">
    <property type="entry name" value="NUDIX_hydrolase-like_dom_sf"/>
</dbReference>
<dbReference type="Pfam" id="PF00730">
    <property type="entry name" value="HhH-GPD"/>
    <property type="match status" value="1"/>
</dbReference>
<accession>A0A366KZC0</accession>
<dbReference type="Gene3D" id="1.10.1670.10">
    <property type="entry name" value="Helix-hairpin-Helix base-excision DNA repair enzymes (C-terminal)"/>
    <property type="match status" value="1"/>
</dbReference>
<dbReference type="InterPro" id="IPR023170">
    <property type="entry name" value="HhH_base_excis_C"/>
</dbReference>
<reference evidence="16 17" key="1">
    <citation type="submission" date="2018-07" db="EMBL/GenBank/DDBJ databases">
        <title>A draft genome of a endophytic bacteria, a new species of Pedobacter.</title>
        <authorList>
            <person name="Zhang Z.D."/>
            <person name="Chen Z.J."/>
        </authorList>
    </citation>
    <scope>NUCLEOTIDE SEQUENCE [LARGE SCALE GENOMIC DNA]</scope>
    <source>
        <strain evidence="16 17">RS10</strain>
    </source>
</reference>
<dbReference type="Pfam" id="PF14815">
    <property type="entry name" value="NUDIX_4"/>
    <property type="match status" value="1"/>
</dbReference>
<comment type="function">
    <text evidence="2">Adenine glycosylase active on G-A mispairs. MutY also corrects error-prone DNA synthesis past GO lesions which are due to the oxidatively damaged form of guanine: 7,8-dihydro-8-oxoguanine (8-oxo-dGTP).</text>
</comment>
<dbReference type="AlphaFoldDB" id="A0A366KZC0"/>
<evidence type="ECO:0000256" key="7">
    <source>
        <dbReference type="ARBA" id="ARBA00022723"/>
    </source>
</evidence>
<dbReference type="GO" id="GO:0032357">
    <property type="term" value="F:oxidized purine DNA binding"/>
    <property type="evidence" value="ECO:0007669"/>
    <property type="project" value="TreeGrafter"/>
</dbReference>
<evidence type="ECO:0000256" key="9">
    <source>
        <dbReference type="ARBA" id="ARBA00022801"/>
    </source>
</evidence>
<dbReference type="GO" id="GO:0006284">
    <property type="term" value="P:base-excision repair"/>
    <property type="evidence" value="ECO:0007669"/>
    <property type="project" value="UniProtKB-UniRule"/>
</dbReference>
<dbReference type="Pfam" id="PF00633">
    <property type="entry name" value="HHH"/>
    <property type="match status" value="1"/>
</dbReference>
<dbReference type="GO" id="GO:0034039">
    <property type="term" value="F:8-oxo-7,8-dihydroguanine DNA N-glycosylase activity"/>
    <property type="evidence" value="ECO:0007669"/>
    <property type="project" value="TreeGrafter"/>
</dbReference>
<dbReference type="GO" id="GO:0051539">
    <property type="term" value="F:4 iron, 4 sulfur cluster binding"/>
    <property type="evidence" value="ECO:0007669"/>
    <property type="project" value="UniProtKB-UniRule"/>
</dbReference>
<evidence type="ECO:0000256" key="4">
    <source>
        <dbReference type="ARBA" id="ARBA00012045"/>
    </source>
</evidence>
<dbReference type="SUPFAM" id="SSF55811">
    <property type="entry name" value="Nudix"/>
    <property type="match status" value="1"/>
</dbReference>
<evidence type="ECO:0000256" key="14">
    <source>
        <dbReference type="RuleBase" id="RU365096"/>
    </source>
</evidence>
<dbReference type="FunFam" id="1.10.340.30:FF:000002">
    <property type="entry name" value="Adenine DNA glycosylase"/>
    <property type="match status" value="1"/>
</dbReference>
<dbReference type="InterPro" id="IPR029119">
    <property type="entry name" value="MutY_C"/>
</dbReference>
<evidence type="ECO:0000256" key="6">
    <source>
        <dbReference type="ARBA" id="ARBA00022485"/>
    </source>
</evidence>
<dbReference type="PANTHER" id="PTHR42944">
    <property type="entry name" value="ADENINE DNA GLYCOSYLASE"/>
    <property type="match status" value="1"/>
</dbReference>
<protein>
    <recommendedName>
        <fullName evidence="5 14">Adenine DNA glycosylase</fullName>
        <ecNumber evidence="4 14">3.2.2.31</ecNumber>
    </recommendedName>
</protein>
<dbReference type="InterPro" id="IPR003651">
    <property type="entry name" value="Endonuclease3_FeS-loop_motif"/>
</dbReference>
<dbReference type="GO" id="GO:0000701">
    <property type="term" value="F:purine-specific mismatch base pair DNA N-glycosylase activity"/>
    <property type="evidence" value="ECO:0007669"/>
    <property type="project" value="UniProtKB-EC"/>
</dbReference>
<evidence type="ECO:0000256" key="2">
    <source>
        <dbReference type="ARBA" id="ARBA00002933"/>
    </source>
</evidence>
<dbReference type="NCBIfam" id="TIGR01084">
    <property type="entry name" value="mutY"/>
    <property type="match status" value="1"/>
</dbReference>
<comment type="caution">
    <text evidence="16">The sequence shown here is derived from an EMBL/GenBank/DDBJ whole genome shotgun (WGS) entry which is preliminary data.</text>
</comment>
<name>A0A366KZC0_9SPHI</name>
<dbReference type="EMBL" id="QNQU01000009">
    <property type="protein sequence ID" value="RBQ06981.1"/>
    <property type="molecule type" value="Genomic_DNA"/>
</dbReference>